<dbReference type="PANTHER" id="PTHR43002">
    <property type="entry name" value="GLYCOGEN DEBRANCHING ENZYME"/>
    <property type="match status" value="1"/>
</dbReference>
<keyword evidence="4" id="KW-0106">Calcium</keyword>
<dbReference type="AlphaFoldDB" id="A0A0R1UDS8"/>
<evidence type="ECO:0000256" key="6">
    <source>
        <dbReference type="ARBA" id="ARBA00023965"/>
    </source>
</evidence>
<dbReference type="Pfam" id="PF03217">
    <property type="entry name" value="SlpA"/>
    <property type="match status" value="2"/>
</dbReference>
<dbReference type="SUPFAM" id="SSF49452">
    <property type="entry name" value="Starch-binding domain-like"/>
    <property type="match status" value="1"/>
</dbReference>
<dbReference type="InterPro" id="IPR013784">
    <property type="entry name" value="Carb-bd-like_fold"/>
</dbReference>
<accession>A0A0R1UDS8</accession>
<dbReference type="InterPro" id="IPR013783">
    <property type="entry name" value="Ig-like_fold"/>
</dbReference>
<dbReference type="InterPro" id="IPR024968">
    <property type="entry name" value="SlpA_C_lactobacillus"/>
</dbReference>
<dbReference type="Gene3D" id="2.60.40.1110">
    <property type="match status" value="1"/>
</dbReference>
<dbReference type="Gene3D" id="3.20.20.80">
    <property type="entry name" value="Glycosidases"/>
    <property type="match status" value="1"/>
</dbReference>
<dbReference type="InterPro" id="IPR006047">
    <property type="entry name" value="GH13_cat_dom"/>
</dbReference>
<comment type="catalytic activity">
    <reaction evidence="6">
        <text>Hydrolysis of (1-&gt;6)-alpha-D-glucosidic linkages in pullulan, amylopectin and glycogen, and in the alpha- and beta-limit dextrins of amylopectin and glycogen.</text>
        <dbReference type="EC" id="3.2.1.41"/>
    </reaction>
</comment>
<keyword evidence="2" id="KW-0732">Signal</keyword>
<keyword evidence="3" id="KW-0378">Hydrolase</keyword>
<evidence type="ECO:0000256" key="3">
    <source>
        <dbReference type="ARBA" id="ARBA00022801"/>
    </source>
</evidence>
<evidence type="ECO:0000313" key="12">
    <source>
        <dbReference type="EMBL" id="KRL89080.1"/>
    </source>
</evidence>
<evidence type="ECO:0000256" key="8">
    <source>
        <dbReference type="ARBA" id="ARBA00029618"/>
    </source>
</evidence>
<reference evidence="12 13" key="1">
    <citation type="journal article" date="2015" name="Genome Announc.">
        <title>Expanding the biotechnology potential of lactobacilli through comparative genomics of 213 strains and associated genera.</title>
        <authorList>
            <person name="Sun Z."/>
            <person name="Harris H.M."/>
            <person name="McCann A."/>
            <person name="Guo C."/>
            <person name="Argimon S."/>
            <person name="Zhang W."/>
            <person name="Yang X."/>
            <person name="Jeffery I.B."/>
            <person name="Cooney J.C."/>
            <person name="Kagawa T.F."/>
            <person name="Liu W."/>
            <person name="Song Y."/>
            <person name="Salvetti E."/>
            <person name="Wrobel A."/>
            <person name="Rasinkangas P."/>
            <person name="Parkhill J."/>
            <person name="Rea M.C."/>
            <person name="O'Sullivan O."/>
            <person name="Ritari J."/>
            <person name="Douillard F.P."/>
            <person name="Paul Ross R."/>
            <person name="Yang R."/>
            <person name="Briner A.E."/>
            <person name="Felis G.E."/>
            <person name="de Vos W.M."/>
            <person name="Barrangou R."/>
            <person name="Klaenhammer T.R."/>
            <person name="Caufield P.W."/>
            <person name="Cui Y."/>
            <person name="Zhang H."/>
            <person name="O'Toole P.W."/>
        </authorList>
    </citation>
    <scope>NUCLEOTIDE SEQUENCE [LARGE SCALE GENOMIC DNA]</scope>
    <source>
        <strain evidence="12 13">DSM 16043</strain>
    </source>
</reference>
<evidence type="ECO:0000256" key="2">
    <source>
        <dbReference type="ARBA" id="ARBA00022729"/>
    </source>
</evidence>
<dbReference type="GO" id="GO:0005975">
    <property type="term" value="P:carbohydrate metabolic process"/>
    <property type="evidence" value="ECO:0007669"/>
    <property type="project" value="InterPro"/>
</dbReference>
<keyword evidence="5" id="KW-0326">Glycosidase</keyword>
<dbReference type="CDD" id="cd10315">
    <property type="entry name" value="CBM41_pullulanase"/>
    <property type="match status" value="1"/>
</dbReference>
<evidence type="ECO:0000256" key="10">
    <source>
        <dbReference type="SAM" id="MobiDB-lite"/>
    </source>
</evidence>
<protein>
    <recommendedName>
        <fullName evidence="7">pullulanase</fullName>
        <ecNumber evidence="7">3.2.1.41</ecNumber>
    </recommendedName>
    <alternativeName>
        <fullName evidence="8">Alpha-dextrin endo-1,6-alpha-glucosidase</fullName>
    </alternativeName>
    <alternativeName>
        <fullName evidence="9">Pullulan 6-glucanohydrolase</fullName>
    </alternativeName>
</protein>
<evidence type="ECO:0000259" key="11">
    <source>
        <dbReference type="SMART" id="SM00642"/>
    </source>
</evidence>
<dbReference type="EC" id="3.2.1.41" evidence="7"/>
<dbReference type="GO" id="GO:0030246">
    <property type="term" value="F:carbohydrate binding"/>
    <property type="evidence" value="ECO:0007669"/>
    <property type="project" value="InterPro"/>
</dbReference>
<name>A0A0R1UDS8_9LACO</name>
<dbReference type="InterPro" id="IPR017853">
    <property type="entry name" value="GH"/>
</dbReference>
<dbReference type="CDD" id="cd11341">
    <property type="entry name" value="AmyAc_Pullulanase_LD-like"/>
    <property type="match status" value="1"/>
</dbReference>
<dbReference type="Proteomes" id="UP000051036">
    <property type="component" value="Unassembled WGS sequence"/>
</dbReference>
<gene>
    <name evidence="12" type="ORF">FC46_GL001149</name>
</gene>
<dbReference type="Pfam" id="PF02922">
    <property type="entry name" value="CBM_48"/>
    <property type="match status" value="1"/>
</dbReference>
<dbReference type="InterPro" id="IPR005323">
    <property type="entry name" value="CBM41_pullulanase"/>
</dbReference>
<dbReference type="OrthoDB" id="9761875at2"/>
<proteinExistence type="inferred from homology"/>
<feature type="domain" description="Glycosyl hydrolase family 13 catalytic" evidence="11">
    <location>
        <begin position="495"/>
        <end position="884"/>
    </location>
</feature>
<dbReference type="Pfam" id="PF00128">
    <property type="entry name" value="Alpha-amylase"/>
    <property type="match status" value="1"/>
</dbReference>
<dbReference type="InterPro" id="IPR014756">
    <property type="entry name" value="Ig_E-set"/>
</dbReference>
<feature type="region of interest" description="Disordered" evidence="10">
    <location>
        <begin position="978"/>
        <end position="999"/>
    </location>
</feature>
<dbReference type="EMBL" id="AZFM01000031">
    <property type="protein sequence ID" value="KRL89080.1"/>
    <property type="molecule type" value="Genomic_DNA"/>
</dbReference>
<dbReference type="InterPro" id="IPR011840">
    <property type="entry name" value="PulA_typeI"/>
</dbReference>
<dbReference type="NCBIfam" id="TIGR02104">
    <property type="entry name" value="pulA_typeI"/>
    <property type="match status" value="1"/>
</dbReference>
<evidence type="ECO:0000256" key="9">
    <source>
        <dbReference type="ARBA" id="ARBA00031076"/>
    </source>
</evidence>
<evidence type="ECO:0000256" key="5">
    <source>
        <dbReference type="ARBA" id="ARBA00023295"/>
    </source>
</evidence>
<organism evidence="12 13">
    <name type="scientific">Lactobacillus kalixensis DSM 16043</name>
    <dbReference type="NCBI Taxonomy" id="1423763"/>
    <lineage>
        <taxon>Bacteria</taxon>
        <taxon>Bacillati</taxon>
        <taxon>Bacillota</taxon>
        <taxon>Bacilli</taxon>
        <taxon>Lactobacillales</taxon>
        <taxon>Lactobacillaceae</taxon>
        <taxon>Lactobacillus</taxon>
    </lineage>
</organism>
<keyword evidence="13" id="KW-1185">Reference proteome</keyword>
<comment type="similarity">
    <text evidence="1">Belongs to the glycosyl hydrolase 13 family.</text>
</comment>
<dbReference type="CDD" id="cd02860">
    <property type="entry name" value="E_set_Pullulanase"/>
    <property type="match status" value="1"/>
</dbReference>
<dbReference type="SMART" id="SM00642">
    <property type="entry name" value="Aamy"/>
    <property type="match status" value="1"/>
</dbReference>
<comment type="caution">
    <text evidence="12">The sequence shown here is derived from an EMBL/GenBank/DDBJ whole genome shotgun (WGS) entry which is preliminary data.</text>
</comment>
<dbReference type="Pfam" id="PF03714">
    <property type="entry name" value="PUD"/>
    <property type="match status" value="1"/>
</dbReference>
<dbReference type="GO" id="GO:0051060">
    <property type="term" value="F:pullulanase activity"/>
    <property type="evidence" value="ECO:0007669"/>
    <property type="project" value="UniProtKB-EC"/>
</dbReference>
<dbReference type="SUPFAM" id="SSF81296">
    <property type="entry name" value="E set domains"/>
    <property type="match status" value="1"/>
</dbReference>
<dbReference type="SUPFAM" id="SSF51445">
    <property type="entry name" value="(Trans)glycosidases"/>
    <property type="match status" value="1"/>
</dbReference>
<dbReference type="InterPro" id="IPR004193">
    <property type="entry name" value="Glyco_hydro_13_N"/>
</dbReference>
<evidence type="ECO:0000256" key="7">
    <source>
        <dbReference type="ARBA" id="ARBA00024062"/>
    </source>
</evidence>
<dbReference type="STRING" id="1423763.FC46_GL001149"/>
<sequence>MNKNDRSRNIAKVTFVCTSAVLSLWLGSNYFNQTVKAADSDQTVQTQITQDVKQNENTSEPKELSDTRTVKDETKVVIHYDGDGSKWDPYLWGKKPNGSGQQYQWEGKDDYGYYTTVDLNGSYSEVGALIKGKDSWDKDGQGQDRTIDVSTNGKGEVWYKEGIDEAQQVTPEYKQAKINIHYHGNASANAINVWTDKDSTKIKHNLDGSGKESETGSFDLSSEAGFSKIFASPVDDDTLVSEFTPLPGNGVTDIYLVAGDKTAYYTKSASLKQESLSSASMENANTVIIESGKAMTADEAKANLAMNGNTITNVEAVNADAEGKSLKFKITTKEEMDLMNNNEISFKGNMKQIDIGNYVRSKEFDDKYYYSGDDLGANYTEEQTIIKLWSPVAKEVTLNLYDNLDNNSKASKSYKMVRGDKGVWSVSLPGDYKNWAYDYSLTFGNGKTSQSNDPYSKAVTVNGERTVIEDYDAIKPNNFSRMPAFSQPTDAIIYETSVRDFTSDKNSGIKDKGKYLGMIESGVTADGQITGLDYLKSLGVTHVQLMPMYDFASLDETSSNLGYNWGYDPKNYNVPEGTYSSDAKNPTARIIEMKQMIDGLHKAGIRVVMDVVYNHVYNADEQALNKTVPGYYFQYDAEGHSTNGTGCGNDVASERKMARKYIVDSVKYWAKNYNIDGFRFDLMGILDVDTMNEVRAELNKIDPSILVYGEGWDMRQTNHDIGAGQYNADKVDKGIGFFSDDIRNAIKGAEFGGLSKGLVEGNGQEANYETNARNFIDGFLGGQNYGKTVHHPYQIPSQTINYVACHDNRTLYDMIKALMPDESEENIIKRDKLATSMAMLAQGIPFVHAGQESLQTKNGNEINWKRVKENSGLVDYFKELVNLRKSEAAFRQDNYGQIDKSVKVVNAGDKGVFAFEYISDNGRKLLVTFNVNDAQADFDKIDLSGKKKLLDSDGQTELGKDTSLMPLSTLVVELEAGKSEEKPTVPGENEPDHVDQPTINNDVTSVIDNNTNSSVSNPVQNIKQITLTNNAYVYQKDGITRANNLVLKVGTVISAWNNGQAVMINNKKFYQIGENQFIKAANTISRKTLIHNSFVYNRQGKAVRKNHRRVLLKKNKIITPMNYGQITTIKGKQFYQIGENKFVKVVNTRDVR</sequence>
<evidence type="ECO:0000256" key="4">
    <source>
        <dbReference type="ARBA" id="ARBA00022837"/>
    </source>
</evidence>
<evidence type="ECO:0000313" key="13">
    <source>
        <dbReference type="Proteomes" id="UP000051036"/>
    </source>
</evidence>
<dbReference type="PATRIC" id="fig|1423763.3.peg.1165"/>
<dbReference type="Gene3D" id="2.60.40.10">
    <property type="entry name" value="Immunoglobulins"/>
    <property type="match status" value="1"/>
</dbReference>
<dbReference type="RefSeq" id="WP_057799588.1">
    <property type="nucleotide sequence ID" value="NZ_AZFM01000031.1"/>
</dbReference>
<evidence type="ECO:0000256" key="1">
    <source>
        <dbReference type="ARBA" id="ARBA00008061"/>
    </source>
</evidence>